<comment type="caution">
    <text evidence="1">The sequence shown here is derived from an EMBL/GenBank/DDBJ whole genome shotgun (WGS) entry which is preliminary data.</text>
</comment>
<reference evidence="1 2" key="1">
    <citation type="submission" date="2020-05" db="EMBL/GenBank/DDBJ databases">
        <title>Vigna angularis (adzuki bean) Var. LongXiaoDou No. 4 denovo assembly.</title>
        <authorList>
            <person name="Xiang H."/>
        </authorList>
    </citation>
    <scope>NUCLEOTIDE SEQUENCE [LARGE SCALE GENOMIC DNA]</scope>
    <source>
        <tissue evidence="1">Leaf</tissue>
    </source>
</reference>
<dbReference type="EMBL" id="JABFOF010000007">
    <property type="protein sequence ID" value="KAG2389861.1"/>
    <property type="molecule type" value="Genomic_DNA"/>
</dbReference>
<dbReference type="Proteomes" id="UP000743370">
    <property type="component" value="Unassembled WGS sequence"/>
</dbReference>
<evidence type="ECO:0000313" key="1">
    <source>
        <dbReference type="EMBL" id="KAG2389861.1"/>
    </source>
</evidence>
<proteinExistence type="predicted"/>
<gene>
    <name evidence="1" type="ORF">HKW66_Vig0179340</name>
</gene>
<evidence type="ECO:0000313" key="2">
    <source>
        <dbReference type="Proteomes" id="UP000743370"/>
    </source>
</evidence>
<sequence length="224" mass="24686">MLGLQTELSTRELCCLRCHAIVGLLLSWVSYCFGPRLEVLELNLCVLEVDHEVFYLGRVVYVFGRAVCDSGRVICKTEYGSFSLERLCCHHPPHSTCHRPTSISLVAIRKPHSKSNPNTPNVIGNVPKTLSIMYATSDGVRSQGRRVMFEGMIGGEGRVVAVAVVMHCVGVVLATDSLFQEGEGGVVQRVGLHRRLHRCGGHSKTQKALEAGEGLNVWKRCGWE</sequence>
<dbReference type="AlphaFoldDB" id="A0A8T0JYB4"/>
<name>A0A8T0JYB4_PHAAN</name>
<organism evidence="1 2">
    <name type="scientific">Phaseolus angularis</name>
    <name type="common">Azuki bean</name>
    <name type="synonym">Vigna angularis</name>
    <dbReference type="NCBI Taxonomy" id="3914"/>
    <lineage>
        <taxon>Eukaryota</taxon>
        <taxon>Viridiplantae</taxon>
        <taxon>Streptophyta</taxon>
        <taxon>Embryophyta</taxon>
        <taxon>Tracheophyta</taxon>
        <taxon>Spermatophyta</taxon>
        <taxon>Magnoliopsida</taxon>
        <taxon>eudicotyledons</taxon>
        <taxon>Gunneridae</taxon>
        <taxon>Pentapetalae</taxon>
        <taxon>rosids</taxon>
        <taxon>fabids</taxon>
        <taxon>Fabales</taxon>
        <taxon>Fabaceae</taxon>
        <taxon>Papilionoideae</taxon>
        <taxon>50 kb inversion clade</taxon>
        <taxon>NPAAA clade</taxon>
        <taxon>indigoferoid/millettioid clade</taxon>
        <taxon>Phaseoleae</taxon>
        <taxon>Vigna</taxon>
    </lineage>
</organism>
<protein>
    <submittedName>
        <fullName evidence="1">Uncharacterized protein</fullName>
    </submittedName>
</protein>
<accession>A0A8T0JYB4</accession>